<feature type="domain" description="HTH cro/C1-type" evidence="2">
    <location>
        <begin position="32"/>
        <end position="86"/>
    </location>
</feature>
<dbReference type="Gene3D" id="1.10.260.40">
    <property type="entry name" value="lambda repressor-like DNA-binding domains"/>
    <property type="match status" value="1"/>
</dbReference>
<name>A0ABY6THD9_9PAST</name>
<evidence type="ECO:0000313" key="3">
    <source>
        <dbReference type="EMBL" id="VTU06340.1"/>
    </source>
</evidence>
<comment type="caution">
    <text evidence="3">The sequence shown here is derived from an EMBL/GenBank/DDBJ whole genome shotgun (WGS) entry which is preliminary data.</text>
</comment>
<gene>
    <name evidence="3" type="ORF">SAMEA1410922_00335</name>
</gene>
<dbReference type="Pfam" id="PF01381">
    <property type="entry name" value="HTH_3"/>
    <property type="match status" value="1"/>
</dbReference>
<organism evidence="3 4">
    <name type="scientific">Actinobacillus porcinus</name>
    <dbReference type="NCBI Taxonomy" id="51048"/>
    <lineage>
        <taxon>Bacteria</taxon>
        <taxon>Pseudomonadati</taxon>
        <taxon>Pseudomonadota</taxon>
        <taxon>Gammaproteobacteria</taxon>
        <taxon>Pasteurellales</taxon>
        <taxon>Pasteurellaceae</taxon>
        <taxon>Actinobacillus</taxon>
    </lineage>
</organism>
<dbReference type="CDD" id="cd00093">
    <property type="entry name" value="HTH_XRE"/>
    <property type="match status" value="1"/>
</dbReference>
<dbReference type="PROSITE" id="PS50943">
    <property type="entry name" value="HTH_CROC1"/>
    <property type="match status" value="1"/>
</dbReference>
<protein>
    <submittedName>
        <fullName evidence="3">Transcriptional repressor DicA</fullName>
    </submittedName>
</protein>
<sequence>MRANVYHFFFKEKGDWVLDKSEQLVQTIGRAISKYRQAVGLTQAQLAEILGISNDAVSRMERGKSVPTVLRLLELSEIFGCEVADLLTESSNRSVDQARKLELLFAHLEDSDRTELVDLMERLIKWKN</sequence>
<keyword evidence="4" id="KW-1185">Reference proteome</keyword>
<evidence type="ECO:0000259" key="2">
    <source>
        <dbReference type="PROSITE" id="PS50943"/>
    </source>
</evidence>
<keyword evidence="1" id="KW-0238">DNA-binding</keyword>
<dbReference type="InterPro" id="IPR001387">
    <property type="entry name" value="Cro/C1-type_HTH"/>
</dbReference>
<evidence type="ECO:0000256" key="1">
    <source>
        <dbReference type="ARBA" id="ARBA00023125"/>
    </source>
</evidence>
<proteinExistence type="predicted"/>
<accession>A0ABY6THD9</accession>
<dbReference type="PANTHER" id="PTHR46558">
    <property type="entry name" value="TRACRIPTIONAL REGULATORY PROTEIN-RELATED-RELATED"/>
    <property type="match status" value="1"/>
</dbReference>
<dbReference type="Proteomes" id="UP000308167">
    <property type="component" value="Unassembled WGS sequence"/>
</dbReference>
<dbReference type="SUPFAM" id="SSF47413">
    <property type="entry name" value="lambda repressor-like DNA-binding domains"/>
    <property type="match status" value="1"/>
</dbReference>
<dbReference type="PANTHER" id="PTHR46558:SF11">
    <property type="entry name" value="HTH-TYPE TRANSCRIPTIONAL REGULATOR XRE"/>
    <property type="match status" value="1"/>
</dbReference>
<dbReference type="SMART" id="SM00530">
    <property type="entry name" value="HTH_XRE"/>
    <property type="match status" value="1"/>
</dbReference>
<dbReference type="EMBL" id="CABFKI010000002">
    <property type="protein sequence ID" value="VTU06340.1"/>
    <property type="molecule type" value="Genomic_DNA"/>
</dbReference>
<dbReference type="InterPro" id="IPR010982">
    <property type="entry name" value="Lambda_DNA-bd_dom_sf"/>
</dbReference>
<reference evidence="3 4" key="1">
    <citation type="submission" date="2019-05" db="EMBL/GenBank/DDBJ databases">
        <authorList>
            <consortium name="Pathogen Informatics"/>
        </authorList>
    </citation>
    <scope>NUCLEOTIDE SEQUENCE [LARGE SCALE GENOMIC DNA]</scope>
    <source>
        <strain evidence="3 4">NM319</strain>
    </source>
</reference>
<evidence type="ECO:0000313" key="4">
    <source>
        <dbReference type="Proteomes" id="UP000308167"/>
    </source>
</evidence>